<keyword evidence="2" id="KW-1185">Reference proteome</keyword>
<dbReference type="EMBL" id="CP013187">
    <property type="protein sequence ID" value="ALO41759.1"/>
    <property type="molecule type" value="Genomic_DNA"/>
</dbReference>
<dbReference type="Proteomes" id="UP000061457">
    <property type="component" value="Chromosome I"/>
</dbReference>
<proteinExistence type="predicted"/>
<dbReference type="Pfam" id="PF11993">
    <property type="entry name" value="VC2046"/>
    <property type="match status" value="1"/>
</dbReference>
<name>A0A0S2K105_9GAMM</name>
<evidence type="ECO:0000313" key="1">
    <source>
        <dbReference type="EMBL" id="ALO41759.1"/>
    </source>
</evidence>
<reference evidence="1 2" key="1">
    <citation type="submission" date="2015-11" db="EMBL/GenBank/DDBJ databases">
        <authorList>
            <person name="Zhang Y."/>
            <person name="Guo Z."/>
        </authorList>
    </citation>
    <scope>NUCLEOTIDE SEQUENCE [LARGE SCALE GENOMIC DNA]</scope>
    <source>
        <strain evidence="1 2">KCTC 12086</strain>
    </source>
</reference>
<dbReference type="KEGG" id="pphe:PP2015_1245"/>
<dbReference type="AlphaFoldDB" id="A0A0S2K105"/>
<organism evidence="1 2">
    <name type="scientific">Pseudoalteromonas phenolica</name>
    <dbReference type="NCBI Taxonomy" id="161398"/>
    <lineage>
        <taxon>Bacteria</taxon>
        <taxon>Pseudomonadati</taxon>
        <taxon>Pseudomonadota</taxon>
        <taxon>Gammaproteobacteria</taxon>
        <taxon>Alteromonadales</taxon>
        <taxon>Pseudoalteromonadaceae</taxon>
        <taxon>Pseudoalteromonas</taxon>
    </lineage>
</organism>
<evidence type="ECO:0000313" key="2">
    <source>
        <dbReference type="Proteomes" id="UP000061457"/>
    </source>
</evidence>
<dbReference type="PATRIC" id="fig|161398.10.peg.1267"/>
<accession>A0A0S2K105</accession>
<protein>
    <submittedName>
        <fullName evidence="1">Ribosomal S4P (Gammaproteobacterial)</fullName>
    </submittedName>
</protein>
<dbReference type="InterPro" id="IPR021879">
    <property type="entry name" value="VC2046_fam"/>
</dbReference>
<gene>
    <name evidence="1" type="ORF">PP2015_1245</name>
</gene>
<sequence length="173" mass="19370">MQLERILNKEHQLGDTLAKSVAQDRRADFALCLAMLSPNALDFSEFHLPESELIEPDKSESALKKELQIGPQQQTAPNSYDMTIGENNSRLLHEQGLTELRLRNCLSPEPFHIRDDKKHIELAVIDNCEPTVQAKIFAQRAGALEIDKPKMDAAGFYDQLASGEMQQAVQLSA</sequence>
<dbReference type="RefSeq" id="WP_058029473.1">
    <property type="nucleotide sequence ID" value="NZ_CP013187.1"/>
</dbReference>
<dbReference type="OrthoDB" id="7061360at2"/>